<gene>
    <name evidence="4" type="ORF">IW245_006951</name>
</gene>
<dbReference type="Gene3D" id="1.10.510.10">
    <property type="entry name" value="Transferase(Phosphotransferase) domain 1"/>
    <property type="match status" value="1"/>
</dbReference>
<accession>A0A8J7KTH9</accession>
<dbReference type="GO" id="GO:0004674">
    <property type="term" value="F:protein serine/threonine kinase activity"/>
    <property type="evidence" value="ECO:0007669"/>
    <property type="project" value="UniProtKB-KW"/>
</dbReference>
<feature type="compositionally biased region" description="Polar residues" evidence="1">
    <location>
        <begin position="406"/>
        <end position="416"/>
    </location>
</feature>
<sequence length="623" mass="67289">MTELLDLVCGPAGPLPETHQRYRLVQHLGSGGQAEVYRAVRVCSGVSSAPMTVKVFRVDPLRPIADELRSWDKGDAALMDLNNRGVPGICRRADGFWGPPPHPPGELPPPGDAVPIQVYDYVPGVNLREYVSQRHAGGRLLNAPASLAFLARILKELHLPEDPSACPVLHMDIKPSNVMVLPSGEIRLIDFTGARYHRRDHITQIAYTVEAGGPEAFSGTVGPAYDVHGFGAVAYYLVTGAFPRSEHTGPEVPDAPPPPWATLRSHPMLEARPKLRDHLLAPLADEPEHRPSTAQLSGWVSDLVELVRAAGIPDIGVDWMSAAPSRTVGRATVTPPRQPVAGTDTGAFARIENLERELVHLREVLARPAVPTPTPQYAVPPVQTQVFAPPVSPSPYRRPADPYQQVRPQPQAQPTTAFDPRQRPGQQATAPLDRTRVASHDGPGGAQARQDRSTAPLDRTRVASPDRSQLAPHGSPASPHGDQGPAGRASVPKPQAKEQDPTAEIQERHREPRLPVGERLALLARGWEFSAVGAAFSFVCWGIWAFAGGFGGVGGKFGAFVFELVIGLGVFGLCRLVGLLIMVRWLGRTRRSARVAHIVVALFLAVTGLQYLDSTGWLSRLIG</sequence>
<feature type="transmembrane region" description="Helical" evidence="2">
    <location>
        <begin position="595"/>
        <end position="612"/>
    </location>
</feature>
<feature type="transmembrane region" description="Helical" evidence="2">
    <location>
        <begin position="559"/>
        <end position="583"/>
    </location>
</feature>
<dbReference type="GO" id="GO:0005524">
    <property type="term" value="F:ATP binding"/>
    <property type="evidence" value="ECO:0007669"/>
    <property type="project" value="InterPro"/>
</dbReference>
<keyword evidence="4" id="KW-0723">Serine/threonine-protein kinase</keyword>
<dbReference type="InterPro" id="IPR053235">
    <property type="entry name" value="Ser_Thr_kinase"/>
</dbReference>
<dbReference type="InterPro" id="IPR011009">
    <property type="entry name" value="Kinase-like_dom_sf"/>
</dbReference>
<keyword evidence="2" id="KW-0472">Membrane</keyword>
<dbReference type="Pfam" id="PF00069">
    <property type="entry name" value="Pkinase"/>
    <property type="match status" value="1"/>
</dbReference>
<keyword evidence="4" id="KW-0808">Transferase</keyword>
<dbReference type="SMART" id="SM00220">
    <property type="entry name" value="S_TKc"/>
    <property type="match status" value="1"/>
</dbReference>
<dbReference type="SUPFAM" id="SSF56112">
    <property type="entry name" value="Protein kinase-like (PK-like)"/>
    <property type="match status" value="1"/>
</dbReference>
<dbReference type="InterPro" id="IPR000719">
    <property type="entry name" value="Prot_kinase_dom"/>
</dbReference>
<keyword evidence="5" id="KW-1185">Reference proteome</keyword>
<keyword evidence="2" id="KW-1133">Transmembrane helix</keyword>
<evidence type="ECO:0000256" key="1">
    <source>
        <dbReference type="SAM" id="MobiDB-lite"/>
    </source>
</evidence>
<keyword evidence="2" id="KW-0812">Transmembrane</keyword>
<feature type="compositionally biased region" description="Basic and acidic residues" evidence="1">
    <location>
        <begin position="495"/>
        <end position="511"/>
    </location>
</feature>
<feature type="region of interest" description="Disordered" evidence="1">
    <location>
        <begin position="386"/>
        <end position="511"/>
    </location>
</feature>
<dbReference type="AlphaFoldDB" id="A0A8J7KTH9"/>
<name>A0A8J7KTH9_9ACTN</name>
<evidence type="ECO:0000313" key="5">
    <source>
        <dbReference type="Proteomes" id="UP000622552"/>
    </source>
</evidence>
<dbReference type="RefSeq" id="WP_197007270.1">
    <property type="nucleotide sequence ID" value="NZ_BONS01000019.1"/>
</dbReference>
<evidence type="ECO:0000259" key="3">
    <source>
        <dbReference type="PROSITE" id="PS50011"/>
    </source>
</evidence>
<dbReference type="Proteomes" id="UP000622552">
    <property type="component" value="Unassembled WGS sequence"/>
</dbReference>
<evidence type="ECO:0000256" key="2">
    <source>
        <dbReference type="SAM" id="Phobius"/>
    </source>
</evidence>
<reference evidence="4" key="1">
    <citation type="submission" date="2020-11" db="EMBL/GenBank/DDBJ databases">
        <title>Sequencing the genomes of 1000 actinobacteria strains.</title>
        <authorList>
            <person name="Klenk H.-P."/>
        </authorList>
    </citation>
    <scope>NUCLEOTIDE SEQUENCE</scope>
    <source>
        <strain evidence="4">DSM 45356</strain>
    </source>
</reference>
<dbReference type="GO" id="GO:0005737">
    <property type="term" value="C:cytoplasm"/>
    <property type="evidence" value="ECO:0007669"/>
    <property type="project" value="TreeGrafter"/>
</dbReference>
<proteinExistence type="predicted"/>
<feature type="transmembrane region" description="Helical" evidence="2">
    <location>
        <begin position="529"/>
        <end position="547"/>
    </location>
</feature>
<organism evidence="4 5">
    <name type="scientific">Longispora fulva</name>
    <dbReference type="NCBI Taxonomy" id="619741"/>
    <lineage>
        <taxon>Bacteria</taxon>
        <taxon>Bacillati</taxon>
        <taxon>Actinomycetota</taxon>
        <taxon>Actinomycetes</taxon>
        <taxon>Micromonosporales</taxon>
        <taxon>Micromonosporaceae</taxon>
        <taxon>Longispora</taxon>
    </lineage>
</organism>
<dbReference type="PANTHER" id="PTHR24361">
    <property type="entry name" value="MITOGEN-ACTIVATED KINASE KINASE KINASE"/>
    <property type="match status" value="1"/>
</dbReference>
<feature type="domain" description="Protein kinase" evidence="3">
    <location>
        <begin position="22"/>
        <end position="300"/>
    </location>
</feature>
<dbReference type="InterPro" id="IPR008271">
    <property type="entry name" value="Ser/Thr_kinase_AS"/>
</dbReference>
<evidence type="ECO:0000313" key="4">
    <source>
        <dbReference type="EMBL" id="MBG6140757.1"/>
    </source>
</evidence>
<protein>
    <submittedName>
        <fullName evidence="4">Serine/threonine protein kinase</fullName>
    </submittedName>
</protein>
<comment type="caution">
    <text evidence="4">The sequence shown here is derived from an EMBL/GenBank/DDBJ whole genome shotgun (WGS) entry which is preliminary data.</text>
</comment>
<dbReference type="PROSITE" id="PS50011">
    <property type="entry name" value="PROTEIN_KINASE_DOM"/>
    <property type="match status" value="1"/>
</dbReference>
<dbReference type="PROSITE" id="PS00108">
    <property type="entry name" value="PROTEIN_KINASE_ST"/>
    <property type="match status" value="1"/>
</dbReference>
<dbReference type="EMBL" id="JADOUF010000001">
    <property type="protein sequence ID" value="MBG6140757.1"/>
    <property type="molecule type" value="Genomic_DNA"/>
</dbReference>
<keyword evidence="4" id="KW-0418">Kinase</keyword>